<feature type="region of interest" description="Disordered" evidence="1">
    <location>
        <begin position="43"/>
        <end position="69"/>
    </location>
</feature>
<evidence type="ECO:0000313" key="2">
    <source>
        <dbReference type="EMBL" id="PTX54139.1"/>
    </source>
</evidence>
<sequence length="243" mass="25322">MRGVFAVFSVAVIAACTTPVPDSAKGVGFENYDSYLAERQAREAELRRGTTAAGTAPATVAPPTGTAPTEAEQTASAAVAAVRGTDGRPARGESVPAGIQNTSPNAALQPDLDNPSISDEQDFQAVSSRQSIESDAARRQAQSAQYKVIEPTAVPRRPGAKTPTPIEFALETRHPVGQKVYRRSPFGAGKAAQACASYGSSELAQDAFLKAGGPSKDKLGVDPDGDGYACGWNPAKYRSLVRN</sequence>
<proteinExistence type="predicted"/>
<dbReference type="EMBL" id="QBKS01000002">
    <property type="protein sequence ID" value="PTX54139.1"/>
    <property type="molecule type" value="Genomic_DNA"/>
</dbReference>
<dbReference type="OrthoDB" id="7951357at2"/>
<name>A0A2T6BDJ7_9RHOB</name>
<accession>A0A2T6BDJ7</accession>
<dbReference type="RefSeq" id="WP_107846500.1">
    <property type="nucleotide sequence ID" value="NZ_QBKS01000002.1"/>
</dbReference>
<feature type="compositionally biased region" description="Low complexity" evidence="1">
    <location>
        <begin position="49"/>
        <end position="69"/>
    </location>
</feature>
<protein>
    <recommendedName>
        <fullName evidence="4">Excalibur calcium-binding domain-containing protein</fullName>
    </recommendedName>
</protein>
<dbReference type="PROSITE" id="PS51257">
    <property type="entry name" value="PROKAR_LIPOPROTEIN"/>
    <property type="match status" value="1"/>
</dbReference>
<evidence type="ECO:0000313" key="3">
    <source>
        <dbReference type="Proteomes" id="UP000243978"/>
    </source>
</evidence>
<gene>
    <name evidence="2" type="ORF">C8N43_2946</name>
</gene>
<reference evidence="2 3" key="1">
    <citation type="submission" date="2018-04" db="EMBL/GenBank/DDBJ databases">
        <title>Genomic Encyclopedia of Archaeal and Bacterial Type Strains, Phase II (KMG-II): from individual species to whole genera.</title>
        <authorList>
            <person name="Goeker M."/>
        </authorList>
    </citation>
    <scope>NUCLEOTIDE SEQUENCE [LARGE SCALE GENOMIC DNA]</scope>
    <source>
        <strain evidence="2 3">DSM 100977</strain>
    </source>
</reference>
<dbReference type="AlphaFoldDB" id="A0A2T6BDJ7"/>
<dbReference type="Proteomes" id="UP000243978">
    <property type="component" value="Unassembled WGS sequence"/>
</dbReference>
<feature type="region of interest" description="Disordered" evidence="1">
    <location>
        <begin position="85"/>
        <end position="119"/>
    </location>
</feature>
<evidence type="ECO:0008006" key="4">
    <source>
        <dbReference type="Google" id="ProtNLM"/>
    </source>
</evidence>
<keyword evidence="3" id="KW-1185">Reference proteome</keyword>
<comment type="caution">
    <text evidence="2">The sequence shown here is derived from an EMBL/GenBank/DDBJ whole genome shotgun (WGS) entry which is preliminary data.</text>
</comment>
<organism evidence="2 3">
    <name type="scientific">Litoreibacter ponti</name>
    <dbReference type="NCBI Taxonomy" id="1510457"/>
    <lineage>
        <taxon>Bacteria</taxon>
        <taxon>Pseudomonadati</taxon>
        <taxon>Pseudomonadota</taxon>
        <taxon>Alphaproteobacteria</taxon>
        <taxon>Rhodobacterales</taxon>
        <taxon>Roseobacteraceae</taxon>
        <taxon>Litoreibacter</taxon>
    </lineage>
</organism>
<evidence type="ECO:0000256" key="1">
    <source>
        <dbReference type="SAM" id="MobiDB-lite"/>
    </source>
</evidence>